<evidence type="ECO:0000256" key="1">
    <source>
        <dbReference type="SAM" id="MobiDB-lite"/>
    </source>
</evidence>
<dbReference type="Gene3D" id="1.10.1200.30">
    <property type="match status" value="1"/>
</dbReference>
<feature type="region of interest" description="Disordered" evidence="1">
    <location>
        <begin position="1"/>
        <end position="26"/>
    </location>
</feature>
<dbReference type="Gene3D" id="2.30.30.10">
    <property type="entry name" value="Integrase, C-terminal domain superfamily, retroviral"/>
    <property type="match status" value="1"/>
</dbReference>
<dbReference type="AlphaFoldDB" id="A0A3M0L3N8"/>
<dbReference type="InterPro" id="IPR008919">
    <property type="entry name" value="Retrov_capsid_N"/>
</dbReference>
<evidence type="ECO:0000259" key="2">
    <source>
        <dbReference type="Pfam" id="PF19317"/>
    </source>
</evidence>
<feature type="domain" description="Retroviral nucleocapsid Gag protein p24 C-terminal" evidence="2">
    <location>
        <begin position="132"/>
        <end position="193"/>
    </location>
</feature>
<dbReference type="GO" id="GO:0016032">
    <property type="term" value="P:viral process"/>
    <property type="evidence" value="ECO:0007669"/>
    <property type="project" value="InterPro"/>
</dbReference>
<accession>A0A3M0L3N8</accession>
<dbReference type="EMBL" id="QRBI01000093">
    <property type="protein sequence ID" value="RMC20202.1"/>
    <property type="molecule type" value="Genomic_DNA"/>
</dbReference>
<dbReference type="InterPro" id="IPR050195">
    <property type="entry name" value="Primate_lentivir_Gag_pol-like"/>
</dbReference>
<evidence type="ECO:0000313" key="4">
    <source>
        <dbReference type="Proteomes" id="UP000269221"/>
    </source>
</evidence>
<dbReference type="GO" id="GO:0003676">
    <property type="term" value="F:nucleic acid binding"/>
    <property type="evidence" value="ECO:0007669"/>
    <property type="project" value="InterPro"/>
</dbReference>
<dbReference type="Gene3D" id="1.10.375.10">
    <property type="entry name" value="Human Immunodeficiency Virus Type 1 Capsid Protein"/>
    <property type="match status" value="1"/>
</dbReference>
<feature type="region of interest" description="Disordered" evidence="1">
    <location>
        <begin position="219"/>
        <end position="241"/>
    </location>
</feature>
<name>A0A3M0L3N8_HIRRU</name>
<dbReference type="InterPro" id="IPR045345">
    <property type="entry name" value="Gag_p24_C"/>
</dbReference>
<reference evidence="3 4" key="1">
    <citation type="submission" date="2018-07" db="EMBL/GenBank/DDBJ databases">
        <title>A high quality draft genome assembly of the barn swallow (H. rustica rustica).</title>
        <authorList>
            <person name="Formenti G."/>
            <person name="Chiara M."/>
            <person name="Poveda L."/>
            <person name="Francoijs K.-J."/>
            <person name="Bonisoli-Alquati A."/>
            <person name="Canova L."/>
            <person name="Gianfranceschi L."/>
            <person name="Horner D.S."/>
            <person name="Saino N."/>
        </authorList>
    </citation>
    <scope>NUCLEOTIDE SEQUENCE [LARGE SCALE GENOMIC DNA]</scope>
    <source>
        <strain evidence="3">Chelidonia</strain>
        <tissue evidence="3">Blood</tissue>
    </source>
</reference>
<dbReference type="SUPFAM" id="SSF47353">
    <property type="entry name" value="Retrovirus capsid dimerization domain-like"/>
    <property type="match status" value="1"/>
</dbReference>
<gene>
    <name evidence="3" type="ORF">DUI87_01048</name>
</gene>
<sequence>MPQRGRGGETGNPEAGSDPDFSATPVTYRQSKTGGVVYGYWDTFPQQAIQDLYKAQINFGYESEYCCNLLKANLAGNPTVPFDLQRDLLPELWQNPETAVDNNNFPIQLEHLCGDSEWVSALKQAQEIPLLPSEPFVAFVERLTSAIELQVKEEGAQEQVLEEMALTNANEQCKAAILSLPMELAPTLDDMLQGRGYAYVSTPPCLKWVPDEWVKPFIPKNANPPAEAPQVASAAWRRRKR</sequence>
<keyword evidence="4" id="KW-1185">Reference proteome</keyword>
<dbReference type="OrthoDB" id="9219359at2759"/>
<dbReference type="Proteomes" id="UP000269221">
    <property type="component" value="Unassembled WGS sequence"/>
</dbReference>
<proteinExistence type="predicted"/>
<evidence type="ECO:0000313" key="3">
    <source>
        <dbReference type="EMBL" id="RMC20202.1"/>
    </source>
</evidence>
<dbReference type="PANTHER" id="PTHR40389">
    <property type="entry name" value="ENDOGENOUS RETROVIRUS GROUP K MEMBER 24 GAG POLYPROTEIN-RELATED"/>
    <property type="match status" value="1"/>
</dbReference>
<protein>
    <recommendedName>
        <fullName evidence="2">Retroviral nucleocapsid Gag protein p24 C-terminal domain-containing protein</fullName>
    </recommendedName>
</protein>
<organism evidence="3 4">
    <name type="scientific">Hirundo rustica rustica</name>
    <dbReference type="NCBI Taxonomy" id="333673"/>
    <lineage>
        <taxon>Eukaryota</taxon>
        <taxon>Metazoa</taxon>
        <taxon>Chordata</taxon>
        <taxon>Craniata</taxon>
        <taxon>Vertebrata</taxon>
        <taxon>Euteleostomi</taxon>
        <taxon>Archelosauria</taxon>
        <taxon>Archosauria</taxon>
        <taxon>Dinosauria</taxon>
        <taxon>Saurischia</taxon>
        <taxon>Theropoda</taxon>
        <taxon>Coelurosauria</taxon>
        <taxon>Aves</taxon>
        <taxon>Neognathae</taxon>
        <taxon>Neoaves</taxon>
        <taxon>Telluraves</taxon>
        <taxon>Australaves</taxon>
        <taxon>Passeriformes</taxon>
        <taxon>Sylvioidea</taxon>
        <taxon>Hirundinidae</taxon>
        <taxon>Hirundo</taxon>
    </lineage>
</organism>
<dbReference type="PANTHER" id="PTHR40389:SF3">
    <property type="entry name" value="IGE-BINDING PROTEIN"/>
    <property type="match status" value="1"/>
</dbReference>
<dbReference type="InterPro" id="IPR036862">
    <property type="entry name" value="Integrase_C_dom_sf_retrovir"/>
</dbReference>
<dbReference type="InterPro" id="IPR008916">
    <property type="entry name" value="Retrov_capsid_C"/>
</dbReference>
<dbReference type="Pfam" id="PF19317">
    <property type="entry name" value="Gag_p24_C"/>
    <property type="match status" value="1"/>
</dbReference>
<comment type="caution">
    <text evidence="3">The sequence shown here is derived from an EMBL/GenBank/DDBJ whole genome shotgun (WGS) entry which is preliminary data.</text>
</comment>